<evidence type="ECO:0000256" key="1">
    <source>
        <dbReference type="SAM" id="SignalP"/>
    </source>
</evidence>
<dbReference type="AlphaFoldDB" id="A0A914CTL8"/>
<keyword evidence="2" id="KW-1185">Reference proteome</keyword>
<dbReference type="Proteomes" id="UP000887540">
    <property type="component" value="Unplaced"/>
</dbReference>
<keyword evidence="1" id="KW-0732">Signal</keyword>
<protein>
    <submittedName>
        <fullName evidence="3">Uncharacterized protein</fullName>
    </submittedName>
</protein>
<name>A0A914CTL8_9BILA</name>
<reference evidence="3" key="1">
    <citation type="submission" date="2022-11" db="UniProtKB">
        <authorList>
            <consortium name="WormBaseParasite"/>
        </authorList>
    </citation>
    <scope>IDENTIFICATION</scope>
</reference>
<feature type="signal peptide" evidence="1">
    <location>
        <begin position="1"/>
        <end position="17"/>
    </location>
</feature>
<organism evidence="2 3">
    <name type="scientific">Acrobeloides nanus</name>
    <dbReference type="NCBI Taxonomy" id="290746"/>
    <lineage>
        <taxon>Eukaryota</taxon>
        <taxon>Metazoa</taxon>
        <taxon>Ecdysozoa</taxon>
        <taxon>Nematoda</taxon>
        <taxon>Chromadorea</taxon>
        <taxon>Rhabditida</taxon>
        <taxon>Tylenchina</taxon>
        <taxon>Cephalobomorpha</taxon>
        <taxon>Cephaloboidea</taxon>
        <taxon>Cephalobidae</taxon>
        <taxon>Acrobeloides</taxon>
    </lineage>
</organism>
<sequence length="113" mass="12844">MTRGILAIVLLVGAMHGFTMEHHLQSCPPYQHYLLVTKQKVFTSGYEEYFINVDYDEGINGNLFVAPQGMPYFHYGKESQILTPCNSTSCSLQNDQCYCFTNFNFTLGNIVQV</sequence>
<evidence type="ECO:0000313" key="3">
    <source>
        <dbReference type="WBParaSite" id="ACRNAN_scaffold13877.g30326.t1"/>
    </source>
</evidence>
<proteinExistence type="predicted"/>
<accession>A0A914CTL8</accession>
<evidence type="ECO:0000313" key="2">
    <source>
        <dbReference type="Proteomes" id="UP000887540"/>
    </source>
</evidence>
<dbReference type="WBParaSite" id="ACRNAN_scaffold13877.g30326.t1">
    <property type="protein sequence ID" value="ACRNAN_scaffold13877.g30326.t1"/>
    <property type="gene ID" value="ACRNAN_scaffold13877.g30326"/>
</dbReference>
<feature type="chain" id="PRO_5036746553" evidence="1">
    <location>
        <begin position="18"/>
        <end position="113"/>
    </location>
</feature>